<dbReference type="GO" id="GO:0016301">
    <property type="term" value="F:kinase activity"/>
    <property type="evidence" value="ECO:0007669"/>
    <property type="project" value="UniProtKB-KW"/>
</dbReference>
<keyword evidence="1" id="KW-0418">Kinase</keyword>
<dbReference type="Proteomes" id="UP000615446">
    <property type="component" value="Unassembled WGS sequence"/>
</dbReference>
<dbReference type="EMBL" id="BLAL01000006">
    <property type="protein sequence ID" value="GES73315.1"/>
    <property type="molecule type" value="Genomic_DNA"/>
</dbReference>
<comment type="caution">
    <text evidence="1">The sequence shown here is derived from an EMBL/GenBank/DDBJ whole genome shotgun (WGS) entry which is preliminary data.</text>
</comment>
<proteinExistence type="predicted"/>
<keyword evidence="1" id="KW-0808">Transferase</keyword>
<organism evidence="1 2">
    <name type="scientific">Rhizophagus clarus</name>
    <dbReference type="NCBI Taxonomy" id="94130"/>
    <lineage>
        <taxon>Eukaryota</taxon>
        <taxon>Fungi</taxon>
        <taxon>Fungi incertae sedis</taxon>
        <taxon>Mucoromycota</taxon>
        <taxon>Glomeromycotina</taxon>
        <taxon>Glomeromycetes</taxon>
        <taxon>Glomerales</taxon>
        <taxon>Glomeraceae</taxon>
        <taxon>Rhizophagus</taxon>
    </lineage>
</organism>
<dbReference type="Gene3D" id="1.10.510.10">
    <property type="entry name" value="Transferase(Phosphotransferase) domain 1"/>
    <property type="match status" value="1"/>
</dbReference>
<protein>
    <submittedName>
        <fullName evidence="1">Kinase-like domain-containing protein</fullName>
    </submittedName>
</protein>
<sequence length="95" mass="11124">MGLYKHDNNELESTKNGIYGVLPYIALEVLRRQNYSKASDIYNLRPRFNIKVPKSFVHLIKRCLDANPSNRPTDNYYERYGNIIESLQTDILSEN</sequence>
<reference evidence="1" key="1">
    <citation type="submission" date="2019-10" db="EMBL/GenBank/DDBJ databases">
        <title>Conservation and host-specific expression of non-tandemly repeated heterogenous ribosome RNA gene in arbuscular mycorrhizal fungi.</title>
        <authorList>
            <person name="Maeda T."/>
            <person name="Kobayashi Y."/>
            <person name="Nakagawa T."/>
            <person name="Ezawa T."/>
            <person name="Yamaguchi K."/>
            <person name="Bino T."/>
            <person name="Nishimoto Y."/>
            <person name="Shigenobu S."/>
            <person name="Kawaguchi M."/>
        </authorList>
    </citation>
    <scope>NUCLEOTIDE SEQUENCE</scope>
    <source>
        <strain evidence="1">HR1</strain>
    </source>
</reference>
<dbReference type="AlphaFoldDB" id="A0A8H3KSI0"/>
<accession>A0A8H3KSI0</accession>
<name>A0A8H3KSI0_9GLOM</name>
<dbReference type="OrthoDB" id="6718656at2759"/>
<dbReference type="SUPFAM" id="SSF56112">
    <property type="entry name" value="Protein kinase-like (PK-like)"/>
    <property type="match status" value="1"/>
</dbReference>
<gene>
    <name evidence="1" type="ORF">RCL2_000085600</name>
</gene>
<evidence type="ECO:0000313" key="1">
    <source>
        <dbReference type="EMBL" id="GES73315.1"/>
    </source>
</evidence>
<dbReference type="InterPro" id="IPR011009">
    <property type="entry name" value="Kinase-like_dom_sf"/>
</dbReference>
<evidence type="ECO:0000313" key="2">
    <source>
        <dbReference type="Proteomes" id="UP000615446"/>
    </source>
</evidence>